<evidence type="ECO:0000313" key="6">
    <source>
        <dbReference type="Proteomes" id="UP001218246"/>
    </source>
</evidence>
<evidence type="ECO:0000256" key="3">
    <source>
        <dbReference type="ARBA" id="ARBA00022840"/>
    </source>
</evidence>
<proteinExistence type="predicted"/>
<dbReference type="SUPFAM" id="SSF52540">
    <property type="entry name" value="P-loop containing nucleoside triphosphate hydrolases"/>
    <property type="match status" value="1"/>
</dbReference>
<dbReference type="PANTHER" id="PTHR42939:SF5">
    <property type="entry name" value="ABC-TYPE TRANSPORTER ATP-BINDING PROTEIN ECSA"/>
    <property type="match status" value="1"/>
</dbReference>
<keyword evidence="2" id="KW-0547">Nucleotide-binding</keyword>
<dbReference type="EMBL" id="JARULN010000005">
    <property type="protein sequence ID" value="MDG5753902.1"/>
    <property type="molecule type" value="Genomic_DNA"/>
</dbReference>
<dbReference type="PANTHER" id="PTHR42939">
    <property type="entry name" value="ABC TRANSPORTER ATP-BINDING PROTEIN ALBC-RELATED"/>
    <property type="match status" value="1"/>
</dbReference>
<evidence type="ECO:0000256" key="2">
    <source>
        <dbReference type="ARBA" id="ARBA00022741"/>
    </source>
</evidence>
<accession>A0ABT6H3H1</accession>
<evidence type="ECO:0000313" key="5">
    <source>
        <dbReference type="EMBL" id="MDG5753902.1"/>
    </source>
</evidence>
<dbReference type="Proteomes" id="UP001218246">
    <property type="component" value="Unassembled WGS sequence"/>
</dbReference>
<protein>
    <submittedName>
        <fullName evidence="5">ABC transporter ATP-binding protein</fullName>
    </submittedName>
</protein>
<dbReference type="InterPro" id="IPR051782">
    <property type="entry name" value="ABC_Transporter_VariousFunc"/>
</dbReference>
<dbReference type="InterPro" id="IPR003439">
    <property type="entry name" value="ABC_transporter-like_ATP-bd"/>
</dbReference>
<comment type="caution">
    <text evidence="5">The sequence shown here is derived from an EMBL/GenBank/DDBJ whole genome shotgun (WGS) entry which is preliminary data.</text>
</comment>
<dbReference type="SMART" id="SM00382">
    <property type="entry name" value="AAA"/>
    <property type="match status" value="1"/>
</dbReference>
<dbReference type="GO" id="GO:0005524">
    <property type="term" value="F:ATP binding"/>
    <property type="evidence" value="ECO:0007669"/>
    <property type="project" value="UniProtKB-KW"/>
</dbReference>
<gene>
    <name evidence="5" type="ORF">P6P90_07940</name>
</gene>
<dbReference type="InterPro" id="IPR003593">
    <property type="entry name" value="AAA+_ATPase"/>
</dbReference>
<dbReference type="Pfam" id="PF00005">
    <property type="entry name" value="ABC_tran"/>
    <property type="match status" value="1"/>
</dbReference>
<evidence type="ECO:0000256" key="1">
    <source>
        <dbReference type="ARBA" id="ARBA00022448"/>
    </source>
</evidence>
<dbReference type="InterPro" id="IPR027417">
    <property type="entry name" value="P-loop_NTPase"/>
</dbReference>
<sequence length="249" mass="27869">MDTLLRIEGITGGYTKRPVLQDVSFSIASGELVGLIGLNGAGKSTTIKHIIGLMEPRKGKIAIGGKTFAEDPTLYRASFTYIPETPVLYEELTLEEHLKLTAMAYGLSEEIYKERVPALLKEFRMTNRLKWFPSHFSKGMKQKVMIMCSFLVQPSLYIVDEPFLGLDPLGIQSLLQMMDKAKKSGAGILMSTHILATAERYCDSFVILHHGQVRAKGTLEELRLQFSMPSATLDDIYIALTKDDDHEHE</sequence>
<dbReference type="PROSITE" id="PS50893">
    <property type="entry name" value="ABC_TRANSPORTER_2"/>
    <property type="match status" value="1"/>
</dbReference>
<dbReference type="Gene3D" id="3.40.50.300">
    <property type="entry name" value="P-loop containing nucleotide triphosphate hydrolases"/>
    <property type="match status" value="1"/>
</dbReference>
<keyword evidence="3 5" id="KW-0067">ATP-binding</keyword>
<keyword evidence="6" id="KW-1185">Reference proteome</keyword>
<evidence type="ECO:0000259" key="4">
    <source>
        <dbReference type="PROSITE" id="PS50893"/>
    </source>
</evidence>
<keyword evidence="1" id="KW-0813">Transport</keyword>
<reference evidence="5 6" key="1">
    <citation type="submission" date="2023-04" db="EMBL/GenBank/DDBJ databases">
        <title>Ectobacillus antri isolated from activated sludge.</title>
        <authorList>
            <person name="Yan P."/>
            <person name="Liu X."/>
        </authorList>
    </citation>
    <scope>NUCLEOTIDE SEQUENCE [LARGE SCALE GENOMIC DNA]</scope>
    <source>
        <strain evidence="5 6">C18H</strain>
    </source>
</reference>
<dbReference type="CDD" id="cd03230">
    <property type="entry name" value="ABC_DR_subfamily_A"/>
    <property type="match status" value="1"/>
</dbReference>
<feature type="domain" description="ABC transporter" evidence="4">
    <location>
        <begin position="5"/>
        <end position="235"/>
    </location>
</feature>
<name>A0ABT6H3H1_9BACI</name>
<dbReference type="RefSeq" id="WP_124565235.1">
    <property type="nucleotide sequence ID" value="NZ_JARRRY010000003.1"/>
</dbReference>
<organism evidence="5 6">
    <name type="scientific">Ectobacillus antri</name>
    <dbReference type="NCBI Taxonomy" id="2486280"/>
    <lineage>
        <taxon>Bacteria</taxon>
        <taxon>Bacillati</taxon>
        <taxon>Bacillota</taxon>
        <taxon>Bacilli</taxon>
        <taxon>Bacillales</taxon>
        <taxon>Bacillaceae</taxon>
        <taxon>Ectobacillus</taxon>
    </lineage>
</organism>